<proteinExistence type="predicted"/>
<keyword evidence="2" id="KW-1185">Reference proteome</keyword>
<evidence type="ECO:0000313" key="2">
    <source>
        <dbReference type="Proteomes" id="UP001299596"/>
    </source>
</evidence>
<name>A0ABU5XMC5_9MYCO</name>
<dbReference type="Proteomes" id="UP001299596">
    <property type="component" value="Unassembled WGS sequence"/>
</dbReference>
<organism evidence="1 2">
    <name type="scientific">[Mycobacterium] crassicus</name>
    <dbReference type="NCBI Taxonomy" id="2872309"/>
    <lineage>
        <taxon>Bacteria</taxon>
        <taxon>Bacillati</taxon>
        <taxon>Actinomycetota</taxon>
        <taxon>Actinomycetes</taxon>
        <taxon>Mycobacteriales</taxon>
        <taxon>Mycobacteriaceae</taxon>
        <taxon>Mycolicibacter</taxon>
    </lineage>
</organism>
<comment type="caution">
    <text evidence="1">The sequence shown here is derived from an EMBL/GenBank/DDBJ whole genome shotgun (WGS) entry which is preliminary data.</text>
</comment>
<accession>A0ABU5XMC5</accession>
<dbReference type="EMBL" id="JAYJJR010000016">
    <property type="protein sequence ID" value="MEB3023435.1"/>
    <property type="molecule type" value="Genomic_DNA"/>
</dbReference>
<dbReference type="RefSeq" id="WP_329780433.1">
    <property type="nucleotide sequence ID" value="NZ_JAYJJR010000016.1"/>
</dbReference>
<protein>
    <submittedName>
        <fullName evidence="1">Uncharacterized protein</fullName>
    </submittedName>
</protein>
<sequence length="184" mass="19894">MEIDTTRLIGVTQARQQFSSLLDETESGKTFHLMRENVIVSHLVPARTLVVSNFGVEGTLLGPLIHQTASRFAQEISERGYCGGPGDDLGRVLAWLWDCDRGKAVRWVGEFGLELGRALALQRCAPPTFDQFWAALSTSLQAALSDAAIDDFEAYAREAVEFPALQSGPIGDVEGPAGGEKCPS</sequence>
<reference evidence="1 2" key="1">
    <citation type="submission" date="2023-12" db="EMBL/GenBank/DDBJ databases">
        <title>Description of new species of Mycobacterium terrae complex isolated from sewage at the Sao Paulo Zoological Park Foundation in Brazil.</title>
        <authorList>
            <person name="Romagnoli C.L."/>
            <person name="Conceicao E.C."/>
            <person name="Machado E."/>
            <person name="Barreto L.B.P.F."/>
            <person name="Sharma A."/>
            <person name="Silva N.M."/>
            <person name="Marques L.E."/>
            <person name="Juliana M.A."/>
            <person name="Lourenco M.C.S."/>
            <person name="Digiampietri L.A."/>
            <person name="Suffys P.N."/>
            <person name="Viana-Niero C."/>
        </authorList>
    </citation>
    <scope>NUCLEOTIDE SEQUENCE [LARGE SCALE GENOMIC DNA]</scope>
    <source>
        <strain evidence="1 2">MYC098</strain>
    </source>
</reference>
<gene>
    <name evidence="1" type="ORF">K6T79_20635</name>
</gene>
<evidence type="ECO:0000313" key="1">
    <source>
        <dbReference type="EMBL" id="MEB3023435.1"/>
    </source>
</evidence>